<dbReference type="EMBL" id="MCFE01000488">
    <property type="protein sequence ID" value="ORX88931.1"/>
    <property type="molecule type" value="Genomic_DNA"/>
</dbReference>
<feature type="compositionally biased region" description="Low complexity" evidence="7">
    <location>
        <begin position="313"/>
        <end position="325"/>
    </location>
</feature>
<keyword evidence="2 5" id="KW-0728">SH3 domain</keyword>
<dbReference type="FunCoup" id="A0A1Y1XT52">
    <property type="interactions" value="687"/>
</dbReference>
<feature type="domain" description="BAR" evidence="9">
    <location>
        <begin position="17"/>
        <end position="240"/>
    </location>
</feature>
<dbReference type="InterPro" id="IPR027267">
    <property type="entry name" value="AH/BAR_dom_sf"/>
</dbReference>
<dbReference type="SUPFAM" id="SSF50044">
    <property type="entry name" value="SH3-domain"/>
    <property type="match status" value="1"/>
</dbReference>
<keyword evidence="3 6" id="KW-0175">Coiled coil</keyword>
<protein>
    <submittedName>
        <fullName evidence="10">BAR-domain-containing protein</fullName>
    </submittedName>
</protein>
<dbReference type="STRING" id="1314790.A0A1Y1XT52"/>
<dbReference type="Gene3D" id="1.20.1270.60">
    <property type="entry name" value="Arfaptin homology (AH) domain/BAR domain"/>
    <property type="match status" value="1"/>
</dbReference>
<dbReference type="OrthoDB" id="14167at2759"/>
<feature type="compositionally biased region" description="Polar residues" evidence="7">
    <location>
        <begin position="282"/>
        <end position="304"/>
    </location>
</feature>
<proteinExistence type="predicted"/>
<dbReference type="SMART" id="SM00721">
    <property type="entry name" value="BAR"/>
    <property type="match status" value="1"/>
</dbReference>
<dbReference type="InterPro" id="IPR004148">
    <property type="entry name" value="BAR_dom"/>
</dbReference>
<dbReference type="PANTHER" id="PTHR14167:SF81">
    <property type="entry name" value="ENDOPHILIN-A"/>
    <property type="match status" value="1"/>
</dbReference>
<feature type="region of interest" description="Disordered" evidence="7">
    <location>
        <begin position="241"/>
        <end position="359"/>
    </location>
</feature>
<gene>
    <name evidence="10" type="ORF">K493DRAFT_73078</name>
</gene>
<dbReference type="PANTHER" id="PTHR14167">
    <property type="entry name" value="SH3 DOMAIN-CONTAINING"/>
    <property type="match status" value="1"/>
</dbReference>
<organism evidence="10 11">
    <name type="scientific">Basidiobolus meristosporus CBS 931.73</name>
    <dbReference type="NCBI Taxonomy" id="1314790"/>
    <lineage>
        <taxon>Eukaryota</taxon>
        <taxon>Fungi</taxon>
        <taxon>Fungi incertae sedis</taxon>
        <taxon>Zoopagomycota</taxon>
        <taxon>Entomophthoromycotina</taxon>
        <taxon>Basidiobolomycetes</taxon>
        <taxon>Basidiobolales</taxon>
        <taxon>Basidiobolaceae</taxon>
        <taxon>Basidiobolus</taxon>
    </lineage>
</organism>
<comment type="caution">
    <text evidence="10">The sequence shown here is derived from an EMBL/GenBank/DDBJ whole genome shotgun (WGS) entry which is preliminary data.</text>
</comment>
<keyword evidence="4" id="KW-0472">Membrane</keyword>
<feature type="domain" description="SH3" evidence="8">
    <location>
        <begin position="358"/>
        <end position="421"/>
    </location>
</feature>
<evidence type="ECO:0000259" key="9">
    <source>
        <dbReference type="PROSITE" id="PS51021"/>
    </source>
</evidence>
<dbReference type="InterPro" id="IPR050384">
    <property type="entry name" value="Endophilin_SH3RF"/>
</dbReference>
<feature type="compositionally biased region" description="Polar residues" evidence="7">
    <location>
        <begin position="250"/>
        <end position="273"/>
    </location>
</feature>
<evidence type="ECO:0000256" key="2">
    <source>
        <dbReference type="ARBA" id="ARBA00022443"/>
    </source>
</evidence>
<evidence type="ECO:0000313" key="11">
    <source>
        <dbReference type="Proteomes" id="UP000193498"/>
    </source>
</evidence>
<feature type="region of interest" description="Disordered" evidence="7">
    <location>
        <begin position="470"/>
        <end position="516"/>
    </location>
</feature>
<dbReference type="PROSITE" id="PS50002">
    <property type="entry name" value="SH3"/>
    <property type="match status" value="1"/>
</dbReference>
<name>A0A1Y1XT52_9FUNG</name>
<evidence type="ECO:0000256" key="4">
    <source>
        <dbReference type="ARBA" id="ARBA00023136"/>
    </source>
</evidence>
<dbReference type="InterPro" id="IPR001452">
    <property type="entry name" value="SH3_domain"/>
</dbReference>
<evidence type="ECO:0000256" key="5">
    <source>
        <dbReference type="PROSITE-ProRule" id="PRU00192"/>
    </source>
</evidence>
<evidence type="ECO:0000256" key="6">
    <source>
        <dbReference type="SAM" id="Coils"/>
    </source>
</evidence>
<dbReference type="AlphaFoldDB" id="A0A1Y1XT52"/>
<dbReference type="GO" id="GO:0005737">
    <property type="term" value="C:cytoplasm"/>
    <property type="evidence" value="ECO:0007669"/>
    <property type="project" value="InterPro"/>
</dbReference>
<dbReference type="InterPro" id="IPR036028">
    <property type="entry name" value="SH3-like_dom_sf"/>
</dbReference>
<feature type="compositionally biased region" description="Polar residues" evidence="7">
    <location>
        <begin position="484"/>
        <end position="494"/>
    </location>
</feature>
<dbReference type="CDD" id="cd00174">
    <property type="entry name" value="SH3"/>
    <property type="match status" value="1"/>
</dbReference>
<dbReference type="SUPFAM" id="SSF103657">
    <property type="entry name" value="BAR/IMD domain-like"/>
    <property type="match status" value="1"/>
</dbReference>
<dbReference type="InParanoid" id="A0A1Y1XT52"/>
<reference evidence="10 11" key="1">
    <citation type="submission" date="2016-07" db="EMBL/GenBank/DDBJ databases">
        <title>Pervasive Adenine N6-methylation of Active Genes in Fungi.</title>
        <authorList>
            <consortium name="DOE Joint Genome Institute"/>
            <person name="Mondo S.J."/>
            <person name="Dannebaum R.O."/>
            <person name="Kuo R.C."/>
            <person name="Labutti K."/>
            <person name="Haridas S."/>
            <person name="Kuo A."/>
            <person name="Salamov A."/>
            <person name="Ahrendt S.R."/>
            <person name="Lipzen A."/>
            <person name="Sullivan W."/>
            <person name="Andreopoulos W.B."/>
            <person name="Clum A."/>
            <person name="Lindquist E."/>
            <person name="Daum C."/>
            <person name="Ramamoorthy G.K."/>
            <person name="Gryganskyi A."/>
            <person name="Culley D."/>
            <person name="Magnuson J.K."/>
            <person name="James T.Y."/>
            <person name="O'Malley M.A."/>
            <person name="Stajich J.E."/>
            <person name="Spatafora J.W."/>
            <person name="Visel A."/>
            <person name="Grigoriev I.V."/>
        </authorList>
    </citation>
    <scope>NUCLEOTIDE SEQUENCE [LARGE SCALE GENOMIC DNA]</scope>
    <source>
        <strain evidence="10 11">CBS 931.73</strain>
    </source>
</reference>
<comment type="subcellular location">
    <subcellularLocation>
        <location evidence="1">Membrane</location>
        <topology evidence="1">Peripheral membrane protein</topology>
    </subcellularLocation>
</comment>
<sequence>MAATIGKNLGKFKQWTGEKLGKANKTECSDEFQRLEQETDCKKESLDKLFASSELYLKTLEKKKKTADDKNKVAPIVSLSNAMISHGQGLPRDSPYGQAMIKVGEAQEQLASAQMEFAIRLRQNYINGLERALNDMKDFQQSRKKLESRRLDYNAKLNAVQKSKKEKPELEEQMRAAEIKYNETQDDTYLRMINISDSEEADLEDLSNFFDSQLAFFQRGVEILLAAKGVFDQRSAKEYYANKSARRKQSSGSRGESNGTLHRSKSFHSTYSNGYDDHEPNGVNNNYNRTTPSTPGSTYSNSGTYFDLPKNNDSYSDYSPGPGSYQRSNVSAPRAFNRGSPPETTPQLRRSATLPAPSHQKKVRVLYGFDGESVEELSIRKGDIVTVLDEIDDGWWVGEIIDDNGRRAGMFPSNYVEEIVEPQYQHPPLPKRSISNNNINATVGRADAAHYQPAEPVDIPNRRMVPIPGRRGSQTPGPMPLSRVASNNSLNRTMSSSPRPVRPPVAKPQSYLAGSQYDPSNGVGPCCECGCDEYTPNVFKKDSCNNCFHRH</sequence>
<feature type="coiled-coil region" evidence="6">
    <location>
        <begin position="129"/>
        <end position="187"/>
    </location>
</feature>
<keyword evidence="11" id="KW-1185">Reference proteome</keyword>
<dbReference type="Pfam" id="PF00018">
    <property type="entry name" value="SH3_1"/>
    <property type="match status" value="1"/>
</dbReference>
<dbReference type="PROSITE" id="PS51021">
    <property type="entry name" value="BAR"/>
    <property type="match status" value="1"/>
</dbReference>
<dbReference type="SMART" id="SM00326">
    <property type="entry name" value="SH3"/>
    <property type="match status" value="1"/>
</dbReference>
<dbReference type="PRINTS" id="PR00452">
    <property type="entry name" value="SH3DOMAIN"/>
</dbReference>
<dbReference type="Proteomes" id="UP000193498">
    <property type="component" value="Unassembled WGS sequence"/>
</dbReference>
<evidence type="ECO:0000313" key="10">
    <source>
        <dbReference type="EMBL" id="ORX88931.1"/>
    </source>
</evidence>
<dbReference type="Pfam" id="PF03114">
    <property type="entry name" value="BAR"/>
    <property type="match status" value="1"/>
</dbReference>
<dbReference type="Gene3D" id="2.30.30.40">
    <property type="entry name" value="SH3 Domains"/>
    <property type="match status" value="1"/>
</dbReference>
<evidence type="ECO:0000256" key="1">
    <source>
        <dbReference type="ARBA" id="ARBA00004170"/>
    </source>
</evidence>
<evidence type="ECO:0000256" key="3">
    <source>
        <dbReference type="ARBA" id="ARBA00023054"/>
    </source>
</evidence>
<accession>A0A1Y1XT52</accession>
<evidence type="ECO:0000259" key="8">
    <source>
        <dbReference type="PROSITE" id="PS50002"/>
    </source>
</evidence>
<evidence type="ECO:0000256" key="7">
    <source>
        <dbReference type="SAM" id="MobiDB-lite"/>
    </source>
</evidence>